<dbReference type="PANTHER" id="PTHR30055">
    <property type="entry name" value="HTH-TYPE TRANSCRIPTIONAL REGULATOR RUTR"/>
    <property type="match status" value="1"/>
</dbReference>
<feature type="DNA-binding region" description="H-T-H motif" evidence="4">
    <location>
        <begin position="49"/>
        <end position="68"/>
    </location>
</feature>
<comment type="caution">
    <text evidence="6">The sequence shown here is derived from an EMBL/GenBank/DDBJ whole genome shotgun (WGS) entry which is preliminary data.</text>
</comment>
<dbReference type="SUPFAM" id="SSF46689">
    <property type="entry name" value="Homeodomain-like"/>
    <property type="match status" value="1"/>
</dbReference>
<dbReference type="Gene3D" id="1.10.357.10">
    <property type="entry name" value="Tetracycline Repressor, domain 2"/>
    <property type="match status" value="1"/>
</dbReference>
<dbReference type="InterPro" id="IPR009057">
    <property type="entry name" value="Homeodomain-like_sf"/>
</dbReference>
<gene>
    <name evidence="6" type="ORF">BCS90_01615</name>
</gene>
<proteinExistence type="predicted"/>
<accession>A0A7Z1S105</accession>
<dbReference type="Gene3D" id="1.10.10.60">
    <property type="entry name" value="Homeodomain-like"/>
    <property type="match status" value="1"/>
</dbReference>
<keyword evidence="2 4" id="KW-0238">DNA-binding</keyword>
<feature type="domain" description="HTH tetR-type" evidence="5">
    <location>
        <begin position="27"/>
        <end position="86"/>
    </location>
</feature>
<dbReference type="EMBL" id="MDBS01000056">
    <property type="protein sequence ID" value="PMP25463.1"/>
    <property type="molecule type" value="Genomic_DNA"/>
</dbReference>
<evidence type="ECO:0000256" key="2">
    <source>
        <dbReference type="ARBA" id="ARBA00023125"/>
    </source>
</evidence>
<protein>
    <submittedName>
        <fullName evidence="6">TetR family transcriptional regulator</fullName>
    </submittedName>
</protein>
<evidence type="ECO:0000313" key="6">
    <source>
        <dbReference type="EMBL" id="PMP25463.1"/>
    </source>
</evidence>
<dbReference type="GO" id="GO:0003700">
    <property type="term" value="F:DNA-binding transcription factor activity"/>
    <property type="evidence" value="ECO:0007669"/>
    <property type="project" value="TreeGrafter"/>
</dbReference>
<dbReference type="InterPro" id="IPR039536">
    <property type="entry name" value="TetR_C_Proteobacteria"/>
</dbReference>
<keyword evidence="1" id="KW-0805">Transcription regulation</keyword>
<name>A0A7Z1S105_9VIBR</name>
<dbReference type="Pfam" id="PF00440">
    <property type="entry name" value="TetR_N"/>
    <property type="match status" value="1"/>
</dbReference>
<dbReference type="Pfam" id="PF14246">
    <property type="entry name" value="TetR_C_7"/>
    <property type="match status" value="1"/>
</dbReference>
<evidence type="ECO:0000259" key="5">
    <source>
        <dbReference type="PROSITE" id="PS50977"/>
    </source>
</evidence>
<dbReference type="PROSITE" id="PS50977">
    <property type="entry name" value="HTH_TETR_2"/>
    <property type="match status" value="1"/>
</dbReference>
<keyword evidence="3" id="KW-0804">Transcription</keyword>
<sequence length="223" mass="25164">MKCIELSNVKYQASNEKQHVTKIIKSEQKRSQILTAASQLFSEHGFKINMDQIAKAANVSKQTVYSHFKNKDELFETCMQTKCAERELSPAAFDMDAEVGDELVKFGVKFQDLLLDEQSRQTFQNAISQANTHPEIASIYLETGPQKTTKLLADYLQSKIESGDLTLSTSSSPVIAARQLLLMFHGKSAYWGFFGHDSGESQDERLHYTRECVALFLNGNQPR</sequence>
<dbReference type="PANTHER" id="PTHR30055:SF146">
    <property type="entry name" value="HTH-TYPE TRANSCRIPTIONAL DUAL REGULATOR CECR"/>
    <property type="match status" value="1"/>
</dbReference>
<evidence type="ECO:0000256" key="4">
    <source>
        <dbReference type="PROSITE-ProRule" id="PRU00335"/>
    </source>
</evidence>
<evidence type="ECO:0000256" key="1">
    <source>
        <dbReference type="ARBA" id="ARBA00023015"/>
    </source>
</evidence>
<reference evidence="6" key="2">
    <citation type="journal article" date="2018" name="Nature">
        <title>A major lineage of non-tailed dsDNA viruses as unrecognized killers of marine bacteria.</title>
        <authorList>
            <person name="Kauffman K.M."/>
            <person name="Hussain F.A."/>
            <person name="Yang J."/>
            <person name="Arevalo P."/>
            <person name="Brown J.M."/>
            <person name="Chang W.K."/>
            <person name="VanInsberghe D."/>
            <person name="Elsherbini J."/>
            <person name="Sharma R.S."/>
            <person name="Cutler M.B."/>
            <person name="Kelly L."/>
            <person name="Polz M.F."/>
        </authorList>
    </citation>
    <scope>NUCLEOTIDE SEQUENCE</scope>
    <source>
        <strain evidence="6">10N.222.46.E12</strain>
    </source>
</reference>
<evidence type="ECO:0000256" key="3">
    <source>
        <dbReference type="ARBA" id="ARBA00023163"/>
    </source>
</evidence>
<dbReference type="GO" id="GO:0000976">
    <property type="term" value="F:transcription cis-regulatory region binding"/>
    <property type="evidence" value="ECO:0007669"/>
    <property type="project" value="TreeGrafter"/>
</dbReference>
<dbReference type="InterPro" id="IPR050109">
    <property type="entry name" value="HTH-type_TetR-like_transc_reg"/>
</dbReference>
<organism evidence="6">
    <name type="scientific">Vibrio cyclitrophicus</name>
    <dbReference type="NCBI Taxonomy" id="47951"/>
    <lineage>
        <taxon>Bacteria</taxon>
        <taxon>Pseudomonadati</taxon>
        <taxon>Pseudomonadota</taxon>
        <taxon>Gammaproteobacteria</taxon>
        <taxon>Vibrionales</taxon>
        <taxon>Vibrionaceae</taxon>
        <taxon>Vibrio</taxon>
    </lineage>
</organism>
<dbReference type="InterPro" id="IPR001647">
    <property type="entry name" value="HTH_TetR"/>
</dbReference>
<dbReference type="AlphaFoldDB" id="A0A7Z1S105"/>
<reference evidence="6" key="1">
    <citation type="submission" date="2016-07" db="EMBL/GenBank/DDBJ databases">
        <authorList>
            <person name="Kauffman K."/>
            <person name="Arevalo P."/>
            <person name="Polz M.F."/>
        </authorList>
    </citation>
    <scope>NUCLEOTIDE SEQUENCE</scope>
    <source>
        <strain evidence="6">10N.222.46.E12</strain>
    </source>
</reference>
<dbReference type="PRINTS" id="PR00455">
    <property type="entry name" value="HTHTETR"/>
</dbReference>
<dbReference type="FunFam" id="1.10.10.60:FF:000141">
    <property type="entry name" value="TetR family transcriptional regulator"/>
    <property type="match status" value="1"/>
</dbReference>